<sequence>MTPVLAAHELDPRIAEVLGTVEVKADERAPSAADPLVRDGIAPLRGRSLPIRLYQGPRHDCVIVFFHGGGFVKGDLDSHDAQARMLCEVTGRPVVSVQYRLAPEHRFPSAYEDAVEAVRWVHEHAGKLFDGAAARIAVAGSSAGANLALGAALALASSLSAPVAQLLVCPFTSGDPALHSRTEFAEGYGLTSRAVEWFIEAYVSDPAQRQDPRFAPVLAENLGVLPPTVLFSAGLDPLRDDARVLSKRLRASGVHVLASEGPTLPHGYFKYAGLSEAAEEAVVRMTTAFRVLLDDLSADVAYPEEELK</sequence>
<name>A0ABP6X4P5_9ACTN</name>
<organism evidence="4 5">
    <name type="scientific">Streptomyces osmaniensis</name>
    <dbReference type="NCBI Taxonomy" id="593134"/>
    <lineage>
        <taxon>Bacteria</taxon>
        <taxon>Bacillati</taxon>
        <taxon>Actinomycetota</taxon>
        <taxon>Actinomycetes</taxon>
        <taxon>Kitasatosporales</taxon>
        <taxon>Streptomycetaceae</taxon>
        <taxon>Streptomyces</taxon>
    </lineage>
</organism>
<dbReference type="PANTHER" id="PTHR23025">
    <property type="entry name" value="TRIACYLGLYCEROL LIPASE"/>
    <property type="match status" value="1"/>
</dbReference>
<keyword evidence="5" id="KW-1185">Reference proteome</keyword>
<dbReference type="EMBL" id="BAABCE010000009">
    <property type="protein sequence ID" value="GAA3561428.1"/>
    <property type="molecule type" value="Genomic_DNA"/>
</dbReference>
<comment type="caution">
    <text evidence="4">The sequence shown here is derived from an EMBL/GenBank/DDBJ whole genome shotgun (WGS) entry which is preliminary data.</text>
</comment>
<gene>
    <name evidence="4" type="ORF">GCM10022295_49510</name>
</gene>
<feature type="domain" description="Alpha/beta hydrolase fold-3" evidence="3">
    <location>
        <begin position="63"/>
        <end position="269"/>
    </location>
</feature>
<evidence type="ECO:0000259" key="3">
    <source>
        <dbReference type="Pfam" id="PF07859"/>
    </source>
</evidence>
<dbReference type="PROSITE" id="PS01173">
    <property type="entry name" value="LIPASE_GDXG_HIS"/>
    <property type="match status" value="1"/>
</dbReference>
<keyword evidence="2" id="KW-0378">Hydrolase</keyword>
<dbReference type="Proteomes" id="UP001500707">
    <property type="component" value="Unassembled WGS sequence"/>
</dbReference>
<dbReference type="InterPro" id="IPR013094">
    <property type="entry name" value="AB_hydrolase_3"/>
</dbReference>
<dbReference type="InterPro" id="IPR029058">
    <property type="entry name" value="AB_hydrolase_fold"/>
</dbReference>
<dbReference type="Pfam" id="PF07859">
    <property type="entry name" value="Abhydrolase_3"/>
    <property type="match status" value="1"/>
</dbReference>
<accession>A0ABP6X4P5</accession>
<dbReference type="InterPro" id="IPR002168">
    <property type="entry name" value="Lipase_GDXG_HIS_AS"/>
</dbReference>
<dbReference type="Gene3D" id="3.40.50.1820">
    <property type="entry name" value="alpha/beta hydrolase"/>
    <property type="match status" value="1"/>
</dbReference>
<reference evidence="5" key="1">
    <citation type="journal article" date="2019" name="Int. J. Syst. Evol. Microbiol.">
        <title>The Global Catalogue of Microorganisms (GCM) 10K type strain sequencing project: providing services to taxonomists for standard genome sequencing and annotation.</title>
        <authorList>
            <consortium name="The Broad Institute Genomics Platform"/>
            <consortium name="The Broad Institute Genome Sequencing Center for Infectious Disease"/>
            <person name="Wu L."/>
            <person name="Ma J."/>
        </authorList>
    </citation>
    <scope>NUCLEOTIDE SEQUENCE [LARGE SCALE GENOMIC DNA]</scope>
    <source>
        <strain evidence="5">JCM 17656</strain>
    </source>
</reference>
<dbReference type="SUPFAM" id="SSF53474">
    <property type="entry name" value="alpha/beta-Hydrolases"/>
    <property type="match status" value="1"/>
</dbReference>
<evidence type="ECO:0000256" key="1">
    <source>
        <dbReference type="ARBA" id="ARBA00010515"/>
    </source>
</evidence>
<dbReference type="PANTHER" id="PTHR23025:SF3">
    <property type="entry name" value="HORMONE-SENSITIVE LIPASE"/>
    <property type="match status" value="1"/>
</dbReference>
<protein>
    <recommendedName>
        <fullName evidence="3">Alpha/beta hydrolase fold-3 domain-containing protein</fullName>
    </recommendedName>
</protein>
<evidence type="ECO:0000313" key="4">
    <source>
        <dbReference type="EMBL" id="GAA3561428.1"/>
    </source>
</evidence>
<comment type="similarity">
    <text evidence="1">Belongs to the 'GDXG' lipolytic enzyme family.</text>
</comment>
<evidence type="ECO:0000313" key="5">
    <source>
        <dbReference type="Proteomes" id="UP001500707"/>
    </source>
</evidence>
<proteinExistence type="inferred from homology"/>
<evidence type="ECO:0000256" key="2">
    <source>
        <dbReference type="ARBA" id="ARBA00022801"/>
    </source>
</evidence>